<keyword evidence="3" id="KW-0812">Transmembrane</keyword>
<organism evidence="5 6">
    <name type="scientific">Mycetocola zhujimingii</name>
    <dbReference type="NCBI Taxonomy" id="2079792"/>
    <lineage>
        <taxon>Bacteria</taxon>
        <taxon>Bacillati</taxon>
        <taxon>Actinomycetota</taxon>
        <taxon>Actinomycetes</taxon>
        <taxon>Micrococcales</taxon>
        <taxon>Microbacteriaceae</taxon>
        <taxon>Mycetocola</taxon>
    </lineage>
</organism>
<evidence type="ECO:0000313" key="5">
    <source>
        <dbReference type="EMBL" id="PWC07585.1"/>
    </source>
</evidence>
<evidence type="ECO:0000256" key="1">
    <source>
        <dbReference type="ARBA" id="ARBA00021292"/>
    </source>
</evidence>
<dbReference type="InterPro" id="IPR001296">
    <property type="entry name" value="Glyco_trans_1"/>
</dbReference>
<comment type="caution">
    <text evidence="5">The sequence shown here is derived from an EMBL/GenBank/DDBJ whole genome shotgun (WGS) entry which is preliminary data.</text>
</comment>
<feature type="transmembrane region" description="Helical" evidence="3">
    <location>
        <begin position="93"/>
        <end position="112"/>
    </location>
</feature>
<accession>A0A2U1TFA5</accession>
<dbReference type="AlphaFoldDB" id="A0A2U1TFA5"/>
<dbReference type="Proteomes" id="UP000244962">
    <property type="component" value="Unassembled WGS sequence"/>
</dbReference>
<reference evidence="6" key="1">
    <citation type="submission" date="2018-04" db="EMBL/GenBank/DDBJ databases">
        <authorList>
            <person name="Liu S."/>
            <person name="Wang Z."/>
            <person name="Li J."/>
        </authorList>
    </citation>
    <scope>NUCLEOTIDE SEQUENCE [LARGE SCALE GENOMIC DNA]</scope>
    <source>
        <strain evidence="6">622</strain>
    </source>
</reference>
<dbReference type="GO" id="GO:0016757">
    <property type="term" value="F:glycosyltransferase activity"/>
    <property type="evidence" value="ECO:0007669"/>
    <property type="project" value="InterPro"/>
</dbReference>
<dbReference type="CDD" id="cd03801">
    <property type="entry name" value="GT4_PimA-like"/>
    <property type="match status" value="1"/>
</dbReference>
<keyword evidence="6" id="KW-1185">Reference proteome</keyword>
<keyword evidence="2" id="KW-0808">Transferase</keyword>
<evidence type="ECO:0000256" key="2">
    <source>
        <dbReference type="ARBA" id="ARBA00022679"/>
    </source>
</evidence>
<dbReference type="Gene3D" id="3.40.50.2000">
    <property type="entry name" value="Glycogen Phosphorylase B"/>
    <property type="match status" value="2"/>
</dbReference>
<evidence type="ECO:0000256" key="3">
    <source>
        <dbReference type="SAM" id="Phobius"/>
    </source>
</evidence>
<keyword evidence="3" id="KW-1133">Transmembrane helix</keyword>
<sequence length="388" mass="42545">MRIGVVTDQRLRIQDGHIVSGTPLTGPLLALCADSRDRVSFLARMWEGAAESSVPDCGNTELWALPEWHMLEAARAIPRAVMEAVRWLRSQDAVVLVMPSLSGLIVGSLLILKPSRRAQPFIVVTRTFLSDAILMRLRAHERLVMRPMLRVMESITRLICRRAQDALFVSSAVRQGYPFGNSKIAPEVDWGALQRVVRTQRRRDRIVYAGRLEVEKNPLLAIQAFAKANLSGIELSIVGDGSQRAMLEEYCRVHGISDVVFEGALSHESVLNVMAQSRLVLVPSLSEAFGLVAFEGLAVGAAVVHSGAGGLDEAVGGNMNAFRVTDLDPEAWANAMLAALSTERATGLDGRLRPAEWVTLEECVNRLRVVIGPQASSLRKERTVERGE</sequence>
<keyword evidence="3" id="KW-0472">Membrane</keyword>
<dbReference type="PANTHER" id="PTHR45947">
    <property type="entry name" value="SULFOQUINOVOSYL TRANSFERASE SQD2"/>
    <property type="match status" value="1"/>
</dbReference>
<protein>
    <recommendedName>
        <fullName evidence="1">D-inositol 3-phosphate glycosyltransferase</fullName>
    </recommendedName>
</protein>
<evidence type="ECO:0000259" key="4">
    <source>
        <dbReference type="Pfam" id="PF00534"/>
    </source>
</evidence>
<dbReference type="Pfam" id="PF00534">
    <property type="entry name" value="Glycos_transf_1"/>
    <property type="match status" value="1"/>
</dbReference>
<dbReference type="InterPro" id="IPR050194">
    <property type="entry name" value="Glycosyltransferase_grp1"/>
</dbReference>
<gene>
    <name evidence="5" type="ORF">DF223_06005</name>
</gene>
<feature type="domain" description="Glycosyl transferase family 1" evidence="4">
    <location>
        <begin position="202"/>
        <end position="343"/>
    </location>
</feature>
<evidence type="ECO:0000313" key="6">
    <source>
        <dbReference type="Proteomes" id="UP000244962"/>
    </source>
</evidence>
<dbReference type="SUPFAM" id="SSF53756">
    <property type="entry name" value="UDP-Glycosyltransferase/glycogen phosphorylase"/>
    <property type="match status" value="1"/>
</dbReference>
<dbReference type="EMBL" id="QEFB01000004">
    <property type="protein sequence ID" value="PWC07585.1"/>
    <property type="molecule type" value="Genomic_DNA"/>
</dbReference>
<dbReference type="PANTHER" id="PTHR45947:SF3">
    <property type="entry name" value="SULFOQUINOVOSYL TRANSFERASE SQD2"/>
    <property type="match status" value="1"/>
</dbReference>
<proteinExistence type="predicted"/>
<dbReference type="RefSeq" id="WP_108962532.1">
    <property type="nucleotide sequence ID" value="NZ_QEFB01000004.1"/>
</dbReference>
<name>A0A2U1TFA5_9MICO</name>